<reference evidence="2" key="1">
    <citation type="submission" date="2020-10" db="EMBL/GenBank/DDBJ databases">
        <authorList>
            <person name="Gilroy R."/>
        </authorList>
    </citation>
    <scope>NUCLEOTIDE SEQUENCE</scope>
    <source>
        <strain evidence="2">ChiGjej1B1-1684</strain>
    </source>
</reference>
<feature type="signal peptide" evidence="1">
    <location>
        <begin position="1"/>
        <end position="31"/>
    </location>
</feature>
<dbReference type="Gene3D" id="3.40.190.10">
    <property type="entry name" value="Periplasmic binding protein-like II"/>
    <property type="match status" value="1"/>
</dbReference>
<evidence type="ECO:0000313" key="2">
    <source>
        <dbReference type="EMBL" id="HIU49789.1"/>
    </source>
</evidence>
<keyword evidence="1" id="KW-0732">Signal</keyword>
<dbReference type="Proteomes" id="UP000824118">
    <property type="component" value="Unassembled WGS sequence"/>
</dbReference>
<accession>A0A9D1S766</accession>
<comment type="caution">
    <text evidence="2">The sequence shown here is derived from an EMBL/GenBank/DDBJ whole genome shotgun (WGS) entry which is preliminary data.</text>
</comment>
<feature type="chain" id="PRO_5039051815" evidence="1">
    <location>
        <begin position="32"/>
        <end position="535"/>
    </location>
</feature>
<sequence>MHKKRKKGASFLKKGISLAMGALMLACTVLGFSGCVSQEPDEYPDKEALKIAIVNYYDSDKDVEFNQAVVNEINTYLDNMGCEYKVEFSGIQLSDENFRDSDAYKNLKEADIVYAAPYSTVGDNKATLIDVLNALIDDGYAANLSESLDGGLKDAAAVLENYGFEFGDEVYSLPLNVQIPVSAGIKIEKELLDKSGFEPRALESFEDCAELFEKLYKANENDAFLFVDQSASTVGYVEVGYKTTKPAVMDYMRDYMFISASTAIDLKTGEAVNVYEEEKARDYIKTMYSYSEKGYTTGTSKNAQATFDIAVYPEPYMEKSGSDDEENSYYYVLPIGDMISSYSKERPTSGVCISANTQHKDWAEQFINLVYSDEDFKRIVMFGDKEMTVETYLTYLEDHPRKGLNPTYAVPFTEMDEDLNNIYNYTDIDGNTLTMKEIYSAAKEQAPESKFCIDAVDFQSLEDEIMAVDEKMKEILKDQPYIFANDGILSESDETTGESFINNETIDAGLDELSRQLSEAGGTTMTDEINRQLGY</sequence>
<organism evidence="2 3">
    <name type="scientific">Candidatus Limousia pullorum</name>
    <dbReference type="NCBI Taxonomy" id="2840860"/>
    <lineage>
        <taxon>Bacteria</taxon>
        <taxon>Bacillati</taxon>
        <taxon>Bacillota</taxon>
        <taxon>Clostridia</taxon>
        <taxon>Eubacteriales</taxon>
        <taxon>Oscillospiraceae</taxon>
        <taxon>Oscillospiraceae incertae sedis</taxon>
        <taxon>Candidatus Limousia</taxon>
    </lineage>
</organism>
<dbReference type="PROSITE" id="PS51257">
    <property type="entry name" value="PROKAR_LIPOPROTEIN"/>
    <property type="match status" value="1"/>
</dbReference>
<dbReference type="EMBL" id="DVNG01000031">
    <property type="protein sequence ID" value="HIU49789.1"/>
    <property type="molecule type" value="Genomic_DNA"/>
</dbReference>
<dbReference type="SUPFAM" id="SSF53850">
    <property type="entry name" value="Periplasmic binding protein-like II"/>
    <property type="match status" value="1"/>
</dbReference>
<protein>
    <submittedName>
        <fullName evidence="2">Uncharacterized protein</fullName>
    </submittedName>
</protein>
<evidence type="ECO:0000256" key="1">
    <source>
        <dbReference type="SAM" id="SignalP"/>
    </source>
</evidence>
<dbReference type="AlphaFoldDB" id="A0A9D1S766"/>
<name>A0A9D1S766_9FIRM</name>
<reference evidence="2" key="2">
    <citation type="journal article" date="2021" name="PeerJ">
        <title>Extensive microbial diversity within the chicken gut microbiome revealed by metagenomics and culture.</title>
        <authorList>
            <person name="Gilroy R."/>
            <person name="Ravi A."/>
            <person name="Getino M."/>
            <person name="Pursley I."/>
            <person name="Horton D.L."/>
            <person name="Alikhan N.F."/>
            <person name="Baker D."/>
            <person name="Gharbi K."/>
            <person name="Hall N."/>
            <person name="Watson M."/>
            <person name="Adriaenssens E.M."/>
            <person name="Foster-Nyarko E."/>
            <person name="Jarju S."/>
            <person name="Secka A."/>
            <person name="Antonio M."/>
            <person name="Oren A."/>
            <person name="Chaudhuri R.R."/>
            <person name="La Ragione R."/>
            <person name="Hildebrand F."/>
            <person name="Pallen M.J."/>
        </authorList>
    </citation>
    <scope>NUCLEOTIDE SEQUENCE</scope>
    <source>
        <strain evidence="2">ChiGjej1B1-1684</strain>
    </source>
</reference>
<proteinExistence type="predicted"/>
<gene>
    <name evidence="2" type="ORF">IAD22_02080</name>
</gene>
<evidence type="ECO:0000313" key="3">
    <source>
        <dbReference type="Proteomes" id="UP000824118"/>
    </source>
</evidence>